<dbReference type="PROSITE" id="PS50891">
    <property type="entry name" value="LOB"/>
    <property type="match status" value="1"/>
</dbReference>
<evidence type="ECO:0000259" key="4">
    <source>
        <dbReference type="PROSITE" id="PS50891"/>
    </source>
</evidence>
<keyword evidence="2" id="KW-0175">Coiled coil</keyword>
<protein>
    <recommendedName>
        <fullName evidence="4">LOB domain-containing protein</fullName>
    </recommendedName>
</protein>
<accession>A0A835HCD7</accession>
<dbReference type="InterPro" id="IPR004883">
    <property type="entry name" value="LOB"/>
</dbReference>
<sequence>MSVDRGNWDIDEMGNELRSEADVSDRMGRRHLLGLTEALNTNRPCAACKIMRRRCAPECIFCPYFSPHEPQRFAAVHKVFGTGNVSKMLMEATVSQRANAANSLVYEAALRLKDPVYGGKGAVLALQQQVQAMEAELNAVRAELLKYKSRQNGNDIIPSYMALLYTEMVSVAVPAPLPLLPPPASFLSPMDNQPSSTTDGSCISNENM</sequence>
<evidence type="ECO:0000256" key="2">
    <source>
        <dbReference type="SAM" id="Coils"/>
    </source>
</evidence>
<name>A0A835HCD7_9MAGN</name>
<organism evidence="5 6">
    <name type="scientific">Coptis chinensis</name>
    <dbReference type="NCBI Taxonomy" id="261450"/>
    <lineage>
        <taxon>Eukaryota</taxon>
        <taxon>Viridiplantae</taxon>
        <taxon>Streptophyta</taxon>
        <taxon>Embryophyta</taxon>
        <taxon>Tracheophyta</taxon>
        <taxon>Spermatophyta</taxon>
        <taxon>Magnoliopsida</taxon>
        <taxon>Ranunculales</taxon>
        <taxon>Ranunculaceae</taxon>
        <taxon>Coptidoideae</taxon>
        <taxon>Coptis</taxon>
    </lineage>
</organism>
<reference evidence="5 6" key="1">
    <citation type="submission" date="2020-10" db="EMBL/GenBank/DDBJ databases">
        <title>The Coptis chinensis genome and diversification of protoberbering-type alkaloids.</title>
        <authorList>
            <person name="Wang B."/>
            <person name="Shu S."/>
            <person name="Song C."/>
            <person name="Liu Y."/>
        </authorList>
    </citation>
    <scope>NUCLEOTIDE SEQUENCE [LARGE SCALE GENOMIC DNA]</scope>
    <source>
        <strain evidence="5">HL-2020</strain>
        <tissue evidence="5">Leaf</tissue>
    </source>
</reference>
<dbReference type="Pfam" id="PF03195">
    <property type="entry name" value="LOB"/>
    <property type="match status" value="1"/>
</dbReference>
<dbReference type="Proteomes" id="UP000631114">
    <property type="component" value="Unassembled WGS sequence"/>
</dbReference>
<evidence type="ECO:0000256" key="1">
    <source>
        <dbReference type="ARBA" id="ARBA00005474"/>
    </source>
</evidence>
<dbReference type="PANTHER" id="PTHR31301">
    <property type="entry name" value="LOB DOMAIN-CONTAINING PROTEIN 4-RELATED"/>
    <property type="match status" value="1"/>
</dbReference>
<dbReference type="AlphaFoldDB" id="A0A835HCD7"/>
<keyword evidence="6" id="KW-1185">Reference proteome</keyword>
<dbReference type="OrthoDB" id="1927167at2759"/>
<feature type="domain" description="LOB" evidence="4">
    <location>
        <begin position="43"/>
        <end position="144"/>
    </location>
</feature>
<evidence type="ECO:0000313" key="5">
    <source>
        <dbReference type="EMBL" id="KAF9595563.1"/>
    </source>
</evidence>
<feature type="coiled-coil region" evidence="2">
    <location>
        <begin position="123"/>
        <end position="150"/>
    </location>
</feature>
<proteinExistence type="inferred from homology"/>
<gene>
    <name evidence="5" type="ORF">IFM89_000700</name>
</gene>
<dbReference type="PANTHER" id="PTHR31301:SF101">
    <property type="entry name" value="LOB DOMAIN-CONTAINING PROTEIN"/>
    <property type="match status" value="1"/>
</dbReference>
<feature type="region of interest" description="Disordered" evidence="3">
    <location>
        <begin position="188"/>
        <end position="208"/>
    </location>
</feature>
<dbReference type="EMBL" id="JADFTS010000007">
    <property type="protein sequence ID" value="KAF9595563.1"/>
    <property type="molecule type" value="Genomic_DNA"/>
</dbReference>
<comment type="similarity">
    <text evidence="1">Belongs to the LOB domain-containing protein family.</text>
</comment>
<evidence type="ECO:0000313" key="6">
    <source>
        <dbReference type="Proteomes" id="UP000631114"/>
    </source>
</evidence>
<feature type="compositionally biased region" description="Polar residues" evidence="3">
    <location>
        <begin position="190"/>
        <end position="208"/>
    </location>
</feature>
<comment type="caution">
    <text evidence="5">The sequence shown here is derived from an EMBL/GenBank/DDBJ whole genome shotgun (WGS) entry which is preliminary data.</text>
</comment>
<evidence type="ECO:0000256" key="3">
    <source>
        <dbReference type="SAM" id="MobiDB-lite"/>
    </source>
</evidence>